<dbReference type="RefSeq" id="WP_011877357.1">
    <property type="nucleotide sequence ID" value="NC_009253.1"/>
</dbReference>
<protein>
    <submittedName>
        <fullName evidence="2">Uncharacterized protein</fullName>
    </submittedName>
</protein>
<accession>A4J375</accession>
<sequence>MGLLNFLFGEPAPRTRRFNVEIELPETQYEALMNMIRAVKEHENKEFDESKFWSKLVTEWLEKNWGPTIKKLANIDKPSRRRTKGSRSTRG</sequence>
<name>A4J375_DESRM</name>
<dbReference type="AlphaFoldDB" id="A4J375"/>
<dbReference type="STRING" id="349161.Dred_0993"/>
<organism evidence="2 3">
    <name type="scientific">Desulforamulus reducens (strain ATCC BAA-1160 / DSM 100696 / MI-1)</name>
    <name type="common">Desulfotomaculum reducens</name>
    <dbReference type="NCBI Taxonomy" id="349161"/>
    <lineage>
        <taxon>Bacteria</taxon>
        <taxon>Bacillati</taxon>
        <taxon>Bacillota</taxon>
        <taxon>Clostridia</taxon>
        <taxon>Eubacteriales</taxon>
        <taxon>Peptococcaceae</taxon>
        <taxon>Desulforamulus</taxon>
    </lineage>
</organism>
<evidence type="ECO:0000313" key="2">
    <source>
        <dbReference type="EMBL" id="ABO49528.1"/>
    </source>
</evidence>
<evidence type="ECO:0000313" key="3">
    <source>
        <dbReference type="Proteomes" id="UP000001556"/>
    </source>
</evidence>
<reference evidence="2 3" key="1">
    <citation type="submission" date="2007-03" db="EMBL/GenBank/DDBJ databases">
        <title>Complete sequence of Desulfotomaculum reducens MI-1.</title>
        <authorList>
            <consortium name="US DOE Joint Genome Institute"/>
            <person name="Copeland A."/>
            <person name="Lucas S."/>
            <person name="Lapidus A."/>
            <person name="Barry K."/>
            <person name="Detter J.C."/>
            <person name="Glavina del Rio T."/>
            <person name="Hammon N."/>
            <person name="Israni S."/>
            <person name="Dalin E."/>
            <person name="Tice H."/>
            <person name="Pitluck S."/>
            <person name="Sims D."/>
            <person name="Brettin T."/>
            <person name="Bruce D."/>
            <person name="Han C."/>
            <person name="Tapia R."/>
            <person name="Schmutz J."/>
            <person name="Larimer F."/>
            <person name="Land M."/>
            <person name="Hauser L."/>
            <person name="Kyrpides N."/>
            <person name="Kim E."/>
            <person name="Tebo B.M."/>
            <person name="Richardson P."/>
        </authorList>
    </citation>
    <scope>NUCLEOTIDE SEQUENCE [LARGE SCALE GENOMIC DNA]</scope>
    <source>
        <strain evidence="2 3">MI-1</strain>
    </source>
</reference>
<keyword evidence="3" id="KW-1185">Reference proteome</keyword>
<proteinExistence type="predicted"/>
<feature type="region of interest" description="Disordered" evidence="1">
    <location>
        <begin position="72"/>
        <end position="91"/>
    </location>
</feature>
<dbReference type="EMBL" id="CP000612">
    <property type="protein sequence ID" value="ABO49528.1"/>
    <property type="molecule type" value="Genomic_DNA"/>
</dbReference>
<dbReference type="HOGENOM" id="CLU_2422163_0_0_9"/>
<evidence type="ECO:0000256" key="1">
    <source>
        <dbReference type="SAM" id="MobiDB-lite"/>
    </source>
</evidence>
<dbReference type="Proteomes" id="UP000001556">
    <property type="component" value="Chromosome"/>
</dbReference>
<gene>
    <name evidence="2" type="ordered locus">Dred_0993</name>
</gene>
<dbReference type="KEGG" id="drm:Dred_0993"/>
<feature type="compositionally biased region" description="Basic residues" evidence="1">
    <location>
        <begin position="79"/>
        <end position="91"/>
    </location>
</feature>